<feature type="transmembrane region" description="Helical" evidence="1">
    <location>
        <begin position="37"/>
        <end position="62"/>
    </location>
</feature>
<protein>
    <submittedName>
        <fullName evidence="2">Uncharacterized protein</fullName>
    </submittedName>
</protein>
<dbReference type="KEGG" id="tbg:TbgDal_V2670"/>
<feature type="transmembrane region" description="Helical" evidence="1">
    <location>
        <begin position="82"/>
        <end position="101"/>
    </location>
</feature>
<dbReference type="AlphaFoldDB" id="C9ZP01"/>
<reference evidence="3" key="1">
    <citation type="journal article" date="2010" name="PLoS Negl. Trop. Dis.">
        <title>The genome sequence of Trypanosoma brucei gambiense, causative agent of chronic human african trypanosomiasis.</title>
        <authorList>
            <person name="Jackson A.P."/>
            <person name="Sanders M."/>
            <person name="Berry A."/>
            <person name="McQuillan J."/>
            <person name="Aslett M.A."/>
            <person name="Quail M.A."/>
            <person name="Chukualim B."/>
            <person name="Capewell P."/>
            <person name="MacLeod A."/>
            <person name="Melville S.E."/>
            <person name="Gibson W."/>
            <person name="Barry J.D."/>
            <person name="Berriman M."/>
            <person name="Hertz-Fowler C."/>
        </authorList>
    </citation>
    <scope>NUCLEOTIDE SEQUENCE [LARGE SCALE GENOMIC DNA]</scope>
    <source>
        <strain evidence="3">MHOM/CI/86/DAL972</strain>
    </source>
</reference>
<keyword evidence="1" id="KW-0812">Transmembrane</keyword>
<evidence type="ECO:0000256" key="1">
    <source>
        <dbReference type="SAM" id="Phobius"/>
    </source>
</evidence>
<dbReference type="EMBL" id="FN554968">
    <property type="protein sequence ID" value="CBH11129.1"/>
    <property type="molecule type" value="Genomic_DNA"/>
</dbReference>
<keyword evidence="1" id="KW-0472">Membrane</keyword>
<proteinExistence type="predicted"/>
<organism evidence="2 3">
    <name type="scientific">Trypanosoma brucei gambiense (strain MHOM/CI/86/DAL972)</name>
    <dbReference type="NCBI Taxonomy" id="679716"/>
    <lineage>
        <taxon>Eukaryota</taxon>
        <taxon>Discoba</taxon>
        <taxon>Euglenozoa</taxon>
        <taxon>Kinetoplastea</taxon>
        <taxon>Metakinetoplastina</taxon>
        <taxon>Trypanosomatida</taxon>
        <taxon>Trypanosomatidae</taxon>
        <taxon>Trypanosoma</taxon>
    </lineage>
</organism>
<accession>C9ZP01</accession>
<evidence type="ECO:0000313" key="2">
    <source>
        <dbReference type="EMBL" id="CBH11129.1"/>
    </source>
</evidence>
<keyword evidence="1" id="KW-1133">Transmembrane helix</keyword>
<gene>
    <name evidence="2" type="ORF">TbgDal_V2670</name>
</gene>
<dbReference type="RefSeq" id="XP_011773416.1">
    <property type="nucleotide sequence ID" value="XM_011775114.1"/>
</dbReference>
<dbReference type="GeneID" id="23861256"/>
<dbReference type="Proteomes" id="UP000002316">
    <property type="component" value="Chromosome 5"/>
</dbReference>
<evidence type="ECO:0000313" key="3">
    <source>
        <dbReference type="Proteomes" id="UP000002316"/>
    </source>
</evidence>
<sequence length="119" mass="13574">MCILTLCASFIYLFFKKNVYFGSSLGPSVTYSDCLQLLLLLLLLLLLSSHPCASVSSLLLSFRQTYAYPKGSSRVVVRICRWMLFFFVCVLLLVSFGRVIMKRCVWGKGILKKEEKKTI</sequence>
<name>C9ZP01_TRYB9</name>